<proteinExistence type="predicted"/>
<keyword evidence="5" id="KW-1185">Reference proteome</keyword>
<dbReference type="EMBL" id="OV651813">
    <property type="protein sequence ID" value="CAH1098631.1"/>
    <property type="molecule type" value="Genomic_DNA"/>
</dbReference>
<gene>
    <name evidence="4" type="ORF">PSYICH_LOCUS412</name>
</gene>
<dbReference type="Gene3D" id="3.30.70.600">
    <property type="entry name" value="Ribosomal protein S10 domain"/>
    <property type="match status" value="1"/>
</dbReference>
<sequence>MQHTKRLHLMGRTLFGTKNIYSKRYQSGGLYEPPYLEAMKSKIPLYDQLNILLKGYDYPILEHYQKFVHNLLKNMEIDVEDSWAIPAQELNVTTYKPKSELVHALYNLKLYERIIQVNDLSSTQLPIVIRAIEASLPSGVSAEIRPHQESDEEIRYIPDLELNTLKQELEELGGPSKTKK</sequence>
<dbReference type="OrthoDB" id="5984298at2759"/>
<name>A0A9P0G5E6_9CUCU</name>
<dbReference type="InterPro" id="IPR027487">
    <property type="entry name" value="Ribosomal_mL48"/>
</dbReference>
<dbReference type="SMART" id="SM01403">
    <property type="entry name" value="Ribosomal_S10"/>
    <property type="match status" value="1"/>
</dbReference>
<dbReference type="AlphaFoldDB" id="A0A9P0G5E6"/>
<dbReference type="Pfam" id="PF00338">
    <property type="entry name" value="Ribosomal_S10"/>
    <property type="match status" value="1"/>
</dbReference>
<dbReference type="InterPro" id="IPR027486">
    <property type="entry name" value="Ribosomal_uS10_dom"/>
</dbReference>
<dbReference type="InterPro" id="IPR036838">
    <property type="entry name" value="Ribosomal_uS10_dom_sf"/>
</dbReference>
<keyword evidence="1" id="KW-0689">Ribosomal protein</keyword>
<dbReference type="GO" id="GO:0005761">
    <property type="term" value="C:mitochondrial ribosome"/>
    <property type="evidence" value="ECO:0007669"/>
    <property type="project" value="InterPro"/>
</dbReference>
<evidence type="ECO:0000313" key="4">
    <source>
        <dbReference type="EMBL" id="CAH1098631.1"/>
    </source>
</evidence>
<feature type="domain" description="Small ribosomal subunit protein uS10" evidence="3">
    <location>
        <begin position="50"/>
        <end position="145"/>
    </location>
</feature>
<evidence type="ECO:0000313" key="5">
    <source>
        <dbReference type="Proteomes" id="UP001153636"/>
    </source>
</evidence>
<organism evidence="4 5">
    <name type="scientific">Psylliodes chrysocephalus</name>
    <dbReference type="NCBI Taxonomy" id="3402493"/>
    <lineage>
        <taxon>Eukaryota</taxon>
        <taxon>Metazoa</taxon>
        <taxon>Ecdysozoa</taxon>
        <taxon>Arthropoda</taxon>
        <taxon>Hexapoda</taxon>
        <taxon>Insecta</taxon>
        <taxon>Pterygota</taxon>
        <taxon>Neoptera</taxon>
        <taxon>Endopterygota</taxon>
        <taxon>Coleoptera</taxon>
        <taxon>Polyphaga</taxon>
        <taxon>Cucujiformia</taxon>
        <taxon>Chrysomeloidea</taxon>
        <taxon>Chrysomelidae</taxon>
        <taxon>Galerucinae</taxon>
        <taxon>Alticini</taxon>
        <taxon>Psylliodes</taxon>
    </lineage>
</organism>
<evidence type="ECO:0000256" key="2">
    <source>
        <dbReference type="ARBA" id="ARBA00023274"/>
    </source>
</evidence>
<dbReference type="SUPFAM" id="SSF54999">
    <property type="entry name" value="Ribosomal protein S10"/>
    <property type="match status" value="1"/>
</dbReference>
<evidence type="ECO:0000259" key="3">
    <source>
        <dbReference type="SMART" id="SM01403"/>
    </source>
</evidence>
<evidence type="ECO:0000256" key="1">
    <source>
        <dbReference type="ARBA" id="ARBA00022980"/>
    </source>
</evidence>
<keyword evidence="2" id="KW-0687">Ribonucleoprotein</keyword>
<accession>A0A9P0G5E6</accession>
<dbReference type="PANTHER" id="PTHR13473">
    <property type="entry name" value="MITOCHONDRIAL RIBOSOMAL PROTEIN L48"/>
    <property type="match status" value="1"/>
</dbReference>
<reference evidence="4" key="1">
    <citation type="submission" date="2022-01" db="EMBL/GenBank/DDBJ databases">
        <authorList>
            <person name="King R."/>
        </authorList>
    </citation>
    <scope>NUCLEOTIDE SEQUENCE</scope>
</reference>
<dbReference type="Proteomes" id="UP001153636">
    <property type="component" value="Chromosome 1"/>
</dbReference>
<dbReference type="GO" id="GO:1990904">
    <property type="term" value="C:ribonucleoprotein complex"/>
    <property type="evidence" value="ECO:0007669"/>
    <property type="project" value="UniProtKB-KW"/>
</dbReference>
<protein>
    <recommendedName>
        <fullName evidence="3">Small ribosomal subunit protein uS10 domain-containing protein</fullName>
    </recommendedName>
</protein>
<dbReference type="PANTHER" id="PTHR13473:SF0">
    <property type="entry name" value="LARGE RIBOSOMAL SUBUNIT PROTEIN ML48"/>
    <property type="match status" value="1"/>
</dbReference>